<gene>
    <name evidence="2" type="ORF">PCOR1329_LOCUS4138</name>
</gene>
<comment type="caution">
    <text evidence="2">The sequence shown here is derived from an EMBL/GenBank/DDBJ whole genome shotgun (WGS) entry which is preliminary data.</text>
</comment>
<evidence type="ECO:0000313" key="2">
    <source>
        <dbReference type="EMBL" id="CAK0794043.1"/>
    </source>
</evidence>
<keyword evidence="3" id="KW-1185">Reference proteome</keyword>
<accession>A0ABN9PP26</accession>
<feature type="transmembrane region" description="Helical" evidence="1">
    <location>
        <begin position="135"/>
        <end position="152"/>
    </location>
</feature>
<dbReference type="EMBL" id="CAUYUJ010001072">
    <property type="protein sequence ID" value="CAK0794043.1"/>
    <property type="molecule type" value="Genomic_DNA"/>
</dbReference>
<organism evidence="2 3">
    <name type="scientific">Prorocentrum cordatum</name>
    <dbReference type="NCBI Taxonomy" id="2364126"/>
    <lineage>
        <taxon>Eukaryota</taxon>
        <taxon>Sar</taxon>
        <taxon>Alveolata</taxon>
        <taxon>Dinophyceae</taxon>
        <taxon>Prorocentrales</taxon>
        <taxon>Prorocentraceae</taxon>
        <taxon>Prorocentrum</taxon>
    </lineage>
</organism>
<keyword evidence="1" id="KW-1133">Transmembrane helix</keyword>
<reference evidence="2" key="1">
    <citation type="submission" date="2023-10" db="EMBL/GenBank/DDBJ databases">
        <authorList>
            <person name="Chen Y."/>
            <person name="Shah S."/>
            <person name="Dougan E. K."/>
            <person name="Thang M."/>
            <person name="Chan C."/>
        </authorList>
    </citation>
    <scope>NUCLEOTIDE SEQUENCE [LARGE SCALE GENOMIC DNA]</scope>
</reference>
<evidence type="ECO:0000256" key="1">
    <source>
        <dbReference type="SAM" id="Phobius"/>
    </source>
</evidence>
<proteinExistence type="predicted"/>
<dbReference type="Proteomes" id="UP001189429">
    <property type="component" value="Unassembled WGS sequence"/>
</dbReference>
<sequence>MWMENGWVKTNDTVWDCEEIIRPCSPNGASCAITQCCSEPGSKCYKKNEYWSSCNKTCDSNTMWIDGGWVKTDEAVWDCEDLSLFSAEGSTDSESSSDESAHSDNLFDHDLQGERAVAISSTKDSNNRSGAARPFLCFALSVGLTSSIALFFL</sequence>
<keyword evidence="1" id="KW-0472">Membrane</keyword>
<protein>
    <submittedName>
        <fullName evidence="2">Uncharacterized protein</fullName>
    </submittedName>
</protein>
<keyword evidence="1" id="KW-0812">Transmembrane</keyword>
<name>A0ABN9PP26_9DINO</name>
<evidence type="ECO:0000313" key="3">
    <source>
        <dbReference type="Proteomes" id="UP001189429"/>
    </source>
</evidence>